<feature type="compositionally biased region" description="Polar residues" evidence="2">
    <location>
        <begin position="259"/>
        <end position="272"/>
    </location>
</feature>
<dbReference type="EMBL" id="JBCGBO010000005">
    <property type="protein sequence ID" value="KAK9199432.1"/>
    <property type="molecule type" value="Genomic_DNA"/>
</dbReference>
<dbReference type="GO" id="GO:0003676">
    <property type="term" value="F:nucleic acid binding"/>
    <property type="evidence" value="ECO:0007669"/>
    <property type="project" value="InterPro"/>
</dbReference>
<name>A0AAP0QQ94_9ROSI</name>
<organism evidence="4 5">
    <name type="scientific">Citrus x changshan-huyou</name>
    <dbReference type="NCBI Taxonomy" id="2935761"/>
    <lineage>
        <taxon>Eukaryota</taxon>
        <taxon>Viridiplantae</taxon>
        <taxon>Streptophyta</taxon>
        <taxon>Embryophyta</taxon>
        <taxon>Tracheophyta</taxon>
        <taxon>Spermatophyta</taxon>
        <taxon>Magnoliopsida</taxon>
        <taxon>eudicotyledons</taxon>
        <taxon>Gunneridae</taxon>
        <taxon>Pentapetalae</taxon>
        <taxon>rosids</taxon>
        <taxon>malvids</taxon>
        <taxon>Sapindales</taxon>
        <taxon>Rutaceae</taxon>
        <taxon>Aurantioideae</taxon>
        <taxon>Citrus</taxon>
    </lineage>
</organism>
<dbReference type="Proteomes" id="UP001428341">
    <property type="component" value="Unassembled WGS sequence"/>
</dbReference>
<feature type="compositionally biased region" description="Acidic residues" evidence="2">
    <location>
        <begin position="353"/>
        <end position="364"/>
    </location>
</feature>
<evidence type="ECO:0000256" key="1">
    <source>
        <dbReference type="PROSITE-ProRule" id="PRU00047"/>
    </source>
</evidence>
<keyword evidence="5" id="KW-1185">Reference proteome</keyword>
<dbReference type="InterPro" id="IPR001878">
    <property type="entry name" value="Znf_CCHC"/>
</dbReference>
<keyword evidence="1" id="KW-0479">Metal-binding</keyword>
<dbReference type="PROSITE" id="PS50158">
    <property type="entry name" value="ZF_CCHC"/>
    <property type="match status" value="1"/>
</dbReference>
<sequence length="364" mass="40436">MEYESLLTICFECGKYGHVLSECPDKHKTTDQIGSFVKEHASANVEETVAVSSRTGSNTNNAMYGPWMIVFKKERPRHFKEIYMGRDSNRFQEGNNRDGSRFSILINVVGLEDYPNSSHGILERAPTVGGTFKPVPQPRLEVPARTGRHMFFQQMRLPCDSNWRANPVKPLKGTLLPVEPTLCWSSHGISSNSVEDHVPNFPYINQTRIHKDTSKAKKSSGGNKQRLNTSISKLNTSKTHVSNDPNDSHALTLPKDHTTSMPMQTSLPSHPTKQPHAKPSQNQNPKDVLTTLDPFKHSVISFATSTDERADISLTTRSNPFFISPADNGRVSGTNPLGDPPDTGEQDLGNMSDESDDSDYMAEN</sequence>
<evidence type="ECO:0000256" key="2">
    <source>
        <dbReference type="SAM" id="MobiDB-lite"/>
    </source>
</evidence>
<feature type="region of interest" description="Disordered" evidence="2">
    <location>
        <begin position="205"/>
        <end position="289"/>
    </location>
</feature>
<dbReference type="InterPro" id="IPR036875">
    <property type="entry name" value="Znf_CCHC_sf"/>
</dbReference>
<feature type="compositionally biased region" description="Polar residues" evidence="2">
    <location>
        <begin position="220"/>
        <end position="245"/>
    </location>
</feature>
<proteinExistence type="predicted"/>
<protein>
    <recommendedName>
        <fullName evidence="3">CCHC-type domain-containing protein</fullName>
    </recommendedName>
</protein>
<evidence type="ECO:0000313" key="4">
    <source>
        <dbReference type="EMBL" id="KAK9199432.1"/>
    </source>
</evidence>
<feature type="region of interest" description="Disordered" evidence="2">
    <location>
        <begin position="319"/>
        <end position="364"/>
    </location>
</feature>
<dbReference type="SUPFAM" id="SSF57756">
    <property type="entry name" value="Retrovirus zinc finger-like domains"/>
    <property type="match status" value="1"/>
</dbReference>
<evidence type="ECO:0000259" key="3">
    <source>
        <dbReference type="PROSITE" id="PS50158"/>
    </source>
</evidence>
<dbReference type="AlphaFoldDB" id="A0AAP0QQ94"/>
<dbReference type="GO" id="GO:0008270">
    <property type="term" value="F:zinc ion binding"/>
    <property type="evidence" value="ECO:0007669"/>
    <property type="project" value="UniProtKB-KW"/>
</dbReference>
<comment type="caution">
    <text evidence="4">The sequence shown here is derived from an EMBL/GenBank/DDBJ whole genome shotgun (WGS) entry which is preliminary data.</text>
</comment>
<keyword evidence="1" id="KW-0862">Zinc</keyword>
<keyword evidence="1" id="KW-0863">Zinc-finger</keyword>
<evidence type="ECO:0000313" key="5">
    <source>
        <dbReference type="Proteomes" id="UP001428341"/>
    </source>
</evidence>
<dbReference type="SMART" id="SM00343">
    <property type="entry name" value="ZnF_C2HC"/>
    <property type="match status" value="1"/>
</dbReference>
<feature type="domain" description="CCHC-type" evidence="3">
    <location>
        <begin position="10"/>
        <end position="25"/>
    </location>
</feature>
<reference evidence="4 5" key="1">
    <citation type="submission" date="2024-05" db="EMBL/GenBank/DDBJ databases">
        <title>Haplotype-resolved chromosome-level genome assembly of Huyou (Citrus changshanensis).</title>
        <authorList>
            <person name="Miao C."/>
            <person name="Chen W."/>
            <person name="Wu Y."/>
            <person name="Wang L."/>
            <person name="Zhao S."/>
            <person name="Grierson D."/>
            <person name="Xu C."/>
            <person name="Chen K."/>
        </authorList>
    </citation>
    <scope>NUCLEOTIDE SEQUENCE [LARGE SCALE GENOMIC DNA]</scope>
    <source>
        <strain evidence="4">01-14</strain>
        <tissue evidence="4">Leaf</tissue>
    </source>
</reference>
<accession>A0AAP0QQ94</accession>
<gene>
    <name evidence="4" type="ORF">WN944_014623</name>
</gene>